<feature type="compositionally biased region" description="Basic and acidic residues" evidence="5">
    <location>
        <begin position="88"/>
        <end position="111"/>
    </location>
</feature>
<accession>A0ABY1QBF4</accession>
<dbReference type="InterPro" id="IPR002942">
    <property type="entry name" value="S4_RNA-bd"/>
</dbReference>
<dbReference type="SMART" id="SM00363">
    <property type="entry name" value="S4"/>
    <property type="match status" value="1"/>
</dbReference>
<feature type="region of interest" description="Disordered" evidence="5">
    <location>
        <begin position="87"/>
        <end position="126"/>
    </location>
</feature>
<dbReference type="Gene3D" id="3.10.290.10">
    <property type="entry name" value="RNA-binding S4 domain"/>
    <property type="match status" value="1"/>
</dbReference>
<evidence type="ECO:0000259" key="6">
    <source>
        <dbReference type="SMART" id="SM00363"/>
    </source>
</evidence>
<dbReference type="InterPro" id="IPR025708">
    <property type="entry name" value="HSP15"/>
</dbReference>
<evidence type="ECO:0000256" key="2">
    <source>
        <dbReference type="ARBA" id="ARBA00022884"/>
    </source>
</evidence>
<keyword evidence="2 4" id="KW-0694">RNA-binding</keyword>
<name>A0ABY1QBF4_9BURK</name>
<dbReference type="PIRSF" id="PIRSF016821">
    <property type="entry name" value="HSP15"/>
    <property type="match status" value="1"/>
</dbReference>
<reference evidence="7 8" key="1">
    <citation type="submission" date="2017-05" db="EMBL/GenBank/DDBJ databases">
        <authorList>
            <person name="Varghese N."/>
            <person name="Submissions S."/>
        </authorList>
    </citation>
    <scope>NUCLEOTIDE SEQUENCE [LARGE SCALE GENOMIC DNA]</scope>
    <source>
        <strain evidence="7 8">DSM 26001</strain>
    </source>
</reference>
<keyword evidence="8" id="KW-1185">Reference proteome</keyword>
<comment type="similarity">
    <text evidence="1">Belongs to the HSP15 family.</text>
</comment>
<dbReference type="SUPFAM" id="SSF55174">
    <property type="entry name" value="Alpha-L RNA-binding motif"/>
    <property type="match status" value="1"/>
</dbReference>
<keyword evidence="7" id="KW-0346">Stress response</keyword>
<evidence type="ECO:0000256" key="4">
    <source>
        <dbReference type="PROSITE-ProRule" id="PRU00182"/>
    </source>
</evidence>
<evidence type="ECO:0000256" key="1">
    <source>
        <dbReference type="ARBA" id="ARBA00008396"/>
    </source>
</evidence>
<sequence length="126" mass="14378">MSNESVRIDKWLWAARFFKTRSMATDAVDSGRIKLNGDKVKPARGVKLGDRVDVDNGSTEWEVVVKELSDVRRAASFAQALYEETGESVEKRARAAEDRRYFREPGADMKGRPTKRDRRLISRSQS</sequence>
<evidence type="ECO:0000313" key="7">
    <source>
        <dbReference type="EMBL" id="SMP65682.1"/>
    </source>
</evidence>
<feature type="domain" description="RNA-binding S4" evidence="6">
    <location>
        <begin position="6"/>
        <end position="69"/>
    </location>
</feature>
<evidence type="ECO:0000256" key="5">
    <source>
        <dbReference type="SAM" id="MobiDB-lite"/>
    </source>
</evidence>
<dbReference type="RefSeq" id="WP_283443072.1">
    <property type="nucleotide sequence ID" value="NZ_FXUL01000011.1"/>
</dbReference>
<organism evidence="7 8">
    <name type="scientific">Noviherbaspirillum suwonense</name>
    <dbReference type="NCBI Taxonomy" id="1224511"/>
    <lineage>
        <taxon>Bacteria</taxon>
        <taxon>Pseudomonadati</taxon>
        <taxon>Pseudomonadota</taxon>
        <taxon>Betaproteobacteria</taxon>
        <taxon>Burkholderiales</taxon>
        <taxon>Oxalobacteraceae</taxon>
        <taxon>Noviherbaspirillum</taxon>
    </lineage>
</organism>
<evidence type="ECO:0000313" key="8">
    <source>
        <dbReference type="Proteomes" id="UP001158049"/>
    </source>
</evidence>
<evidence type="ECO:0000256" key="3">
    <source>
        <dbReference type="ARBA" id="ARBA00023125"/>
    </source>
</evidence>
<dbReference type="CDD" id="cd00165">
    <property type="entry name" value="S4"/>
    <property type="match status" value="1"/>
</dbReference>
<dbReference type="PROSITE" id="PS50889">
    <property type="entry name" value="S4"/>
    <property type="match status" value="1"/>
</dbReference>
<dbReference type="EMBL" id="FXUL01000011">
    <property type="protein sequence ID" value="SMP65682.1"/>
    <property type="molecule type" value="Genomic_DNA"/>
</dbReference>
<dbReference type="InterPro" id="IPR036986">
    <property type="entry name" value="S4_RNA-bd_sf"/>
</dbReference>
<proteinExistence type="inferred from homology"/>
<comment type="caution">
    <text evidence="7">The sequence shown here is derived from an EMBL/GenBank/DDBJ whole genome shotgun (WGS) entry which is preliminary data.</text>
</comment>
<protein>
    <submittedName>
        <fullName evidence="7">Heat shock protein Hsp15</fullName>
    </submittedName>
</protein>
<gene>
    <name evidence="7" type="ORF">SAMN06295970_11136</name>
</gene>
<keyword evidence="3" id="KW-0238">DNA-binding</keyword>
<dbReference type="Pfam" id="PF01479">
    <property type="entry name" value="S4"/>
    <property type="match status" value="1"/>
</dbReference>
<dbReference type="Proteomes" id="UP001158049">
    <property type="component" value="Unassembled WGS sequence"/>
</dbReference>